<name>A0A387HG65_9ACTN</name>
<accession>A0A387HG65</accession>
<dbReference type="Pfam" id="PF13628">
    <property type="entry name" value="DUF4142"/>
    <property type="match status" value="1"/>
</dbReference>
<evidence type="ECO:0000313" key="4">
    <source>
        <dbReference type="Proteomes" id="UP000271554"/>
    </source>
</evidence>
<dbReference type="Proteomes" id="UP000271554">
    <property type="component" value="Chromosome"/>
</dbReference>
<proteinExistence type="predicted"/>
<organism evidence="3 4">
    <name type="scientific">Streptomyces hundungensis</name>
    <dbReference type="NCBI Taxonomy" id="1077946"/>
    <lineage>
        <taxon>Bacteria</taxon>
        <taxon>Bacillati</taxon>
        <taxon>Actinomycetota</taxon>
        <taxon>Actinomycetes</taxon>
        <taxon>Kitasatosporales</taxon>
        <taxon>Streptomycetaceae</taxon>
        <taxon>Streptomyces</taxon>
    </lineage>
</organism>
<keyword evidence="4" id="KW-1185">Reference proteome</keyword>
<keyword evidence="1" id="KW-0472">Membrane</keyword>
<dbReference type="PANTHER" id="PTHR38593:SF1">
    <property type="entry name" value="BLR2558 PROTEIN"/>
    <property type="match status" value="1"/>
</dbReference>
<keyword evidence="1" id="KW-1133">Transmembrane helix</keyword>
<evidence type="ECO:0000313" key="3">
    <source>
        <dbReference type="EMBL" id="AYG79718.1"/>
    </source>
</evidence>
<dbReference type="AlphaFoldDB" id="A0A387HG65"/>
<dbReference type="KEGG" id="shun:DWB77_01836"/>
<feature type="transmembrane region" description="Helical" evidence="1">
    <location>
        <begin position="21"/>
        <end position="41"/>
    </location>
</feature>
<feature type="domain" description="DUF4142" evidence="2">
    <location>
        <begin position="66"/>
        <end position="200"/>
    </location>
</feature>
<sequence>MSRGIVRSSRFALRRVNGTGLLIAVLVATIAALAFPVWSYADRGGTPQATLDSASTPTPWGPLSATDREFVTKVRLAGLWEGPAGQQAQQRAPSAAIKAAGDHLVMGHAALDRHDRDVAAKLGIELPSQPNPQQQGWLRQLTADSGTAYERDFANLLRAAHGKVFALVAQVRATTRNSLVRELANDANTTVLDHMTMLEATGLVDFDALAVPS</sequence>
<evidence type="ECO:0000256" key="1">
    <source>
        <dbReference type="SAM" id="Phobius"/>
    </source>
</evidence>
<protein>
    <recommendedName>
        <fullName evidence="2">DUF4142 domain-containing protein</fullName>
    </recommendedName>
</protein>
<gene>
    <name evidence="3" type="ORF">DWB77_01836</name>
</gene>
<dbReference type="PANTHER" id="PTHR38593">
    <property type="entry name" value="BLR2558 PROTEIN"/>
    <property type="match status" value="1"/>
</dbReference>
<dbReference type="EMBL" id="CP032698">
    <property type="protein sequence ID" value="AYG79718.1"/>
    <property type="molecule type" value="Genomic_DNA"/>
</dbReference>
<evidence type="ECO:0000259" key="2">
    <source>
        <dbReference type="Pfam" id="PF13628"/>
    </source>
</evidence>
<keyword evidence="1" id="KW-0812">Transmembrane</keyword>
<reference evidence="3 4" key="1">
    <citation type="submission" date="2018-10" db="EMBL/GenBank/DDBJ databases">
        <title>Relationship between Morphology and Antimicrobial Activity in Streptomyces.</title>
        <authorList>
            <person name="Kang H.J."/>
            <person name="Kim S.B."/>
        </authorList>
    </citation>
    <scope>NUCLEOTIDE SEQUENCE [LARGE SCALE GENOMIC DNA]</scope>
    <source>
        <strain evidence="3 4">BH38</strain>
    </source>
</reference>
<dbReference type="InterPro" id="IPR025419">
    <property type="entry name" value="DUF4142"/>
</dbReference>